<keyword evidence="2" id="KW-1185">Reference proteome</keyword>
<dbReference type="GeneID" id="55003929"/>
<accession>A0A384X890</accession>
<dbReference type="KEGG" id="vg:55003929"/>
<reference evidence="1 2" key="1">
    <citation type="submission" date="2017-08" db="EMBL/GenBank/DDBJ databases">
        <title>Genomic analysis reveals CRISPR-Cas mediated host-pathogen interaction between enterotoxigenic Escherichia coli and phages.</title>
        <authorList>
            <person name="Chakraborty S."/>
            <person name="Begum Y.A."/>
            <person name="Qadri F."/>
            <person name="Camilli A."/>
        </authorList>
    </citation>
    <scope>NUCLEOTIDE SEQUENCE [LARGE SCALE GENOMIC DNA]</scope>
</reference>
<evidence type="ECO:0000313" key="2">
    <source>
        <dbReference type="Proteomes" id="UP000275089"/>
    </source>
</evidence>
<protein>
    <submittedName>
        <fullName evidence="1">Uncharacterized protein</fullName>
    </submittedName>
</protein>
<organism evidence="1 2">
    <name type="scientific">Escherichia phage IMM-002</name>
    <dbReference type="NCBI Taxonomy" id="2041760"/>
    <lineage>
        <taxon>Viruses</taxon>
        <taxon>Duplodnaviria</taxon>
        <taxon>Heunggongvirae</taxon>
        <taxon>Uroviricota</taxon>
        <taxon>Caudoviricetes</taxon>
        <taxon>Autographivirales</taxon>
        <taxon>Autotranscriptaviridae</taxon>
        <taxon>Studiervirinae</taxon>
        <taxon>Kayfunavirus</taxon>
        <taxon>Kayfunavirus IMM002</taxon>
    </lineage>
</organism>
<dbReference type="EMBL" id="MF630921">
    <property type="protein sequence ID" value="ATI16987.1"/>
    <property type="molecule type" value="Genomic_DNA"/>
</dbReference>
<dbReference type="RefSeq" id="YP_009812856.1">
    <property type="nucleotide sequence ID" value="NC_048071.1"/>
</dbReference>
<name>A0A384X890_9CAUD</name>
<dbReference type="Proteomes" id="UP000275089">
    <property type="component" value="Segment"/>
</dbReference>
<sequence length="114" mass="12597">MQPRLEVVVATGRRVIATIGIFTEVIRPEVTVSRRFVATGADVFIVTPATITTSTIAGPLFEFDQQNGFELQLNACTSRSVPLERQDFELDFQLRPGANIRDVTDEFSIGVVEP</sequence>
<proteinExistence type="predicted"/>
<evidence type="ECO:0000313" key="1">
    <source>
        <dbReference type="EMBL" id="ATI16987.1"/>
    </source>
</evidence>